<name>A0A2R6W3C8_MARPO</name>
<reference evidence="2" key="1">
    <citation type="journal article" date="2017" name="Cell">
        <title>Insights into land plant evolution garnered from the Marchantia polymorpha genome.</title>
        <authorList>
            <person name="Bowman J.L."/>
            <person name="Kohchi T."/>
            <person name="Yamato K.T."/>
            <person name="Jenkins J."/>
            <person name="Shu S."/>
            <person name="Ishizaki K."/>
            <person name="Yamaoka S."/>
            <person name="Nishihama R."/>
            <person name="Nakamura Y."/>
            <person name="Berger F."/>
            <person name="Adam C."/>
            <person name="Aki S.S."/>
            <person name="Althoff F."/>
            <person name="Araki T."/>
            <person name="Arteaga-Vazquez M.A."/>
            <person name="Balasubrmanian S."/>
            <person name="Barry K."/>
            <person name="Bauer D."/>
            <person name="Boehm C.R."/>
            <person name="Briginshaw L."/>
            <person name="Caballero-Perez J."/>
            <person name="Catarino B."/>
            <person name="Chen F."/>
            <person name="Chiyoda S."/>
            <person name="Chovatia M."/>
            <person name="Davies K.M."/>
            <person name="Delmans M."/>
            <person name="Demura T."/>
            <person name="Dierschke T."/>
            <person name="Dolan L."/>
            <person name="Dorantes-Acosta A.E."/>
            <person name="Eklund D.M."/>
            <person name="Florent S.N."/>
            <person name="Flores-Sandoval E."/>
            <person name="Fujiyama A."/>
            <person name="Fukuzawa H."/>
            <person name="Galik B."/>
            <person name="Grimanelli D."/>
            <person name="Grimwood J."/>
            <person name="Grossniklaus U."/>
            <person name="Hamada T."/>
            <person name="Haseloff J."/>
            <person name="Hetherington A.J."/>
            <person name="Higo A."/>
            <person name="Hirakawa Y."/>
            <person name="Hundley H.N."/>
            <person name="Ikeda Y."/>
            <person name="Inoue K."/>
            <person name="Inoue S.I."/>
            <person name="Ishida S."/>
            <person name="Jia Q."/>
            <person name="Kakita M."/>
            <person name="Kanazawa T."/>
            <person name="Kawai Y."/>
            <person name="Kawashima T."/>
            <person name="Kennedy M."/>
            <person name="Kinose K."/>
            <person name="Kinoshita T."/>
            <person name="Kohara Y."/>
            <person name="Koide E."/>
            <person name="Komatsu K."/>
            <person name="Kopischke S."/>
            <person name="Kubo M."/>
            <person name="Kyozuka J."/>
            <person name="Lagercrantz U."/>
            <person name="Lin S.S."/>
            <person name="Lindquist E."/>
            <person name="Lipzen A.M."/>
            <person name="Lu C.W."/>
            <person name="De Luna E."/>
            <person name="Martienssen R.A."/>
            <person name="Minamino N."/>
            <person name="Mizutani M."/>
            <person name="Mizutani M."/>
            <person name="Mochizuki N."/>
            <person name="Monte I."/>
            <person name="Mosher R."/>
            <person name="Nagasaki H."/>
            <person name="Nakagami H."/>
            <person name="Naramoto S."/>
            <person name="Nishitani K."/>
            <person name="Ohtani M."/>
            <person name="Okamoto T."/>
            <person name="Okumura M."/>
            <person name="Phillips J."/>
            <person name="Pollak B."/>
            <person name="Reinders A."/>
            <person name="Rovekamp M."/>
            <person name="Sano R."/>
            <person name="Sawa S."/>
            <person name="Schmid M.W."/>
            <person name="Shirakawa M."/>
            <person name="Solano R."/>
            <person name="Spunde A."/>
            <person name="Suetsugu N."/>
            <person name="Sugano S."/>
            <person name="Sugiyama A."/>
            <person name="Sun R."/>
            <person name="Suzuki Y."/>
            <person name="Takenaka M."/>
            <person name="Takezawa D."/>
            <person name="Tomogane H."/>
            <person name="Tsuzuki M."/>
            <person name="Ueda T."/>
            <person name="Umeda M."/>
            <person name="Ward J.M."/>
            <person name="Watanabe Y."/>
            <person name="Yazaki K."/>
            <person name="Yokoyama R."/>
            <person name="Yoshitake Y."/>
            <person name="Yotsui I."/>
            <person name="Zachgo S."/>
            <person name="Schmutz J."/>
        </authorList>
    </citation>
    <scope>NUCLEOTIDE SEQUENCE [LARGE SCALE GENOMIC DNA]</scope>
    <source>
        <strain evidence="2">Tak-1</strain>
    </source>
</reference>
<evidence type="ECO:0000313" key="2">
    <source>
        <dbReference type="Proteomes" id="UP000244005"/>
    </source>
</evidence>
<gene>
    <name evidence="1" type="ORF">MARPO_0165s0004</name>
</gene>
<dbReference type="EMBL" id="KZ772835">
    <property type="protein sequence ID" value="PTQ28374.1"/>
    <property type="molecule type" value="Genomic_DNA"/>
</dbReference>
<accession>A0A2R6W3C8</accession>
<dbReference type="Gramene" id="Mp7g18440.1">
    <property type="protein sequence ID" value="Mp7g18440.1.cds1"/>
    <property type="gene ID" value="Mp7g18440"/>
</dbReference>
<protein>
    <submittedName>
        <fullName evidence="1">Uncharacterized protein</fullName>
    </submittedName>
</protein>
<organism evidence="1 2">
    <name type="scientific">Marchantia polymorpha</name>
    <name type="common">Common liverwort</name>
    <name type="synonym">Marchantia aquatica</name>
    <dbReference type="NCBI Taxonomy" id="3197"/>
    <lineage>
        <taxon>Eukaryota</taxon>
        <taxon>Viridiplantae</taxon>
        <taxon>Streptophyta</taxon>
        <taxon>Embryophyta</taxon>
        <taxon>Marchantiophyta</taxon>
        <taxon>Marchantiopsida</taxon>
        <taxon>Marchantiidae</taxon>
        <taxon>Marchantiales</taxon>
        <taxon>Marchantiaceae</taxon>
        <taxon>Marchantia</taxon>
    </lineage>
</organism>
<evidence type="ECO:0000313" key="1">
    <source>
        <dbReference type="EMBL" id="PTQ28374.1"/>
    </source>
</evidence>
<dbReference type="Proteomes" id="UP000244005">
    <property type="component" value="Unassembled WGS sequence"/>
</dbReference>
<proteinExistence type="predicted"/>
<keyword evidence="2" id="KW-1185">Reference proteome</keyword>
<sequence length="121" mass="14465">MRTCRWKRSMAYGICYLAYPSGVSHKIIYHLPERCSYYLSAWQAFTCLLMTSQIFVTFLDHTRSPLRLFGRCLIMTPVFYRLKLRRTDKPPQPKISIEISPNNYEHDNYEPLGLVRHLRLY</sequence>
<dbReference type="AlphaFoldDB" id="A0A2R6W3C8"/>